<protein>
    <submittedName>
        <fullName evidence="1">Uncharacterized protein</fullName>
    </submittedName>
</protein>
<gene>
    <name evidence="1" type="ORF">ED733_001630</name>
</gene>
<evidence type="ECO:0000313" key="1">
    <source>
        <dbReference type="EMBL" id="TWU70842.1"/>
    </source>
</evidence>
<comment type="caution">
    <text evidence="1">The sequence shown here is derived from an EMBL/GenBank/DDBJ whole genome shotgun (WGS) entry which is preliminary data.</text>
</comment>
<sequence length="117" mass="12762">MPSAATHLVRTSSAIQRHPAPSITPVTTSKDLDATALCRNSTFGISQKCRNHSSADKEHRSWGRHDVRKQSTLSIHIPLATSVWIKLPSDTPVDNRVREAQALTVATVTVTRPNGDT</sequence>
<dbReference type="Proteomes" id="UP000317257">
    <property type="component" value="Unassembled WGS sequence"/>
</dbReference>
<organism evidence="1 2">
    <name type="scientific">Metarhizium rileyi (strain RCEF 4871)</name>
    <name type="common">Nomuraea rileyi</name>
    <dbReference type="NCBI Taxonomy" id="1649241"/>
    <lineage>
        <taxon>Eukaryota</taxon>
        <taxon>Fungi</taxon>
        <taxon>Dikarya</taxon>
        <taxon>Ascomycota</taxon>
        <taxon>Pezizomycotina</taxon>
        <taxon>Sordariomycetes</taxon>
        <taxon>Hypocreomycetidae</taxon>
        <taxon>Hypocreales</taxon>
        <taxon>Clavicipitaceae</taxon>
        <taxon>Metarhizium</taxon>
    </lineage>
</organism>
<evidence type="ECO:0000313" key="2">
    <source>
        <dbReference type="Proteomes" id="UP000317257"/>
    </source>
</evidence>
<name>A0A5C6FZF1_METRR</name>
<dbReference type="AlphaFoldDB" id="A0A5C6FZF1"/>
<proteinExistence type="predicted"/>
<accession>A0A5C6FZF1</accession>
<reference evidence="2" key="1">
    <citation type="submission" date="2018-12" db="EMBL/GenBank/DDBJ databases">
        <title>The complete genome of Metarhizium rileyi, a key fungal pathogen of Lepidoptera.</title>
        <authorList>
            <person name="Binneck E."/>
            <person name="Lastra C.C.L."/>
            <person name="Sosa-Gomez D.R."/>
        </authorList>
    </citation>
    <scope>NUCLEOTIDE SEQUENCE [LARGE SCALE GENOMIC DNA]</scope>
    <source>
        <strain evidence="2">Cep018-CH2</strain>
    </source>
</reference>
<dbReference type="EMBL" id="SBHS01000060">
    <property type="protein sequence ID" value="TWU70842.1"/>
    <property type="molecule type" value="Genomic_DNA"/>
</dbReference>